<dbReference type="Gene3D" id="3.60.10.10">
    <property type="entry name" value="Endonuclease/exonuclease/phosphatase"/>
    <property type="match status" value="1"/>
</dbReference>
<dbReference type="PANTHER" id="PTHR33710">
    <property type="entry name" value="BNAC02G09200D PROTEIN"/>
    <property type="match status" value="1"/>
</dbReference>
<accession>A0AAN9EDV4</accession>
<organism evidence="1 2">
    <name type="scientific">Crotalaria pallida</name>
    <name type="common">Smooth rattlebox</name>
    <name type="synonym">Crotalaria striata</name>
    <dbReference type="NCBI Taxonomy" id="3830"/>
    <lineage>
        <taxon>Eukaryota</taxon>
        <taxon>Viridiplantae</taxon>
        <taxon>Streptophyta</taxon>
        <taxon>Embryophyta</taxon>
        <taxon>Tracheophyta</taxon>
        <taxon>Spermatophyta</taxon>
        <taxon>Magnoliopsida</taxon>
        <taxon>eudicotyledons</taxon>
        <taxon>Gunneridae</taxon>
        <taxon>Pentapetalae</taxon>
        <taxon>rosids</taxon>
        <taxon>fabids</taxon>
        <taxon>Fabales</taxon>
        <taxon>Fabaceae</taxon>
        <taxon>Papilionoideae</taxon>
        <taxon>50 kb inversion clade</taxon>
        <taxon>genistoids sensu lato</taxon>
        <taxon>core genistoids</taxon>
        <taxon>Crotalarieae</taxon>
        <taxon>Crotalaria</taxon>
    </lineage>
</organism>
<dbReference type="PANTHER" id="PTHR33710:SF64">
    <property type="entry name" value="ENDONUCLEASE_EXONUCLEASE_PHOSPHATASE DOMAIN-CONTAINING PROTEIN"/>
    <property type="match status" value="1"/>
</dbReference>
<dbReference type="Proteomes" id="UP001372338">
    <property type="component" value="Unassembled WGS sequence"/>
</dbReference>
<protein>
    <submittedName>
        <fullName evidence="1">Uncharacterized protein</fullName>
    </submittedName>
</protein>
<proteinExistence type="predicted"/>
<dbReference type="EMBL" id="JAYWIO010000006">
    <property type="protein sequence ID" value="KAK7255418.1"/>
    <property type="molecule type" value="Genomic_DNA"/>
</dbReference>
<evidence type="ECO:0000313" key="1">
    <source>
        <dbReference type="EMBL" id="KAK7255418.1"/>
    </source>
</evidence>
<sequence length="177" mass="21207">MEWGEFRQFINDLELVDLPLIGRKYTRYKPNGKASSKLDRFLINEEWNQNWNDIKQVALQQELSDRCPLLLNCDAKDWVPKPCRTNNCWLEDHRFEQFVKTELNKISVQGWEAFILKEKLKLLKHVLKEWNKTVFGDLDKKIEDAVQKINHFDSLMEERDLQDQEDGSRFPQQRKVA</sequence>
<keyword evidence="2" id="KW-1185">Reference proteome</keyword>
<dbReference type="AlphaFoldDB" id="A0AAN9EDV4"/>
<name>A0AAN9EDV4_CROPI</name>
<comment type="caution">
    <text evidence="1">The sequence shown here is derived from an EMBL/GenBank/DDBJ whole genome shotgun (WGS) entry which is preliminary data.</text>
</comment>
<dbReference type="SUPFAM" id="SSF56219">
    <property type="entry name" value="DNase I-like"/>
    <property type="match status" value="1"/>
</dbReference>
<dbReference type="InterPro" id="IPR036691">
    <property type="entry name" value="Endo/exonu/phosph_ase_sf"/>
</dbReference>
<evidence type="ECO:0000313" key="2">
    <source>
        <dbReference type="Proteomes" id="UP001372338"/>
    </source>
</evidence>
<gene>
    <name evidence="1" type="ORF">RIF29_28827</name>
</gene>
<reference evidence="1 2" key="1">
    <citation type="submission" date="2024-01" db="EMBL/GenBank/DDBJ databases">
        <title>The genomes of 5 underutilized Papilionoideae crops provide insights into root nodulation and disease resistanc.</title>
        <authorList>
            <person name="Yuan L."/>
        </authorList>
    </citation>
    <scope>NUCLEOTIDE SEQUENCE [LARGE SCALE GENOMIC DNA]</scope>
    <source>
        <strain evidence="1">ZHUSHIDOU_FW_LH</strain>
        <tissue evidence="1">Leaf</tissue>
    </source>
</reference>